<gene>
    <name evidence="2" type="ORF">CSA56_14860</name>
</gene>
<dbReference type="EMBL" id="PDSK01000111">
    <property type="protein sequence ID" value="PIE32584.1"/>
    <property type="molecule type" value="Genomic_DNA"/>
</dbReference>
<evidence type="ECO:0000259" key="1">
    <source>
        <dbReference type="PROSITE" id="PS51746"/>
    </source>
</evidence>
<dbReference type="InterPro" id="IPR036457">
    <property type="entry name" value="PPM-type-like_dom_sf"/>
</dbReference>
<name>A0A2G6KA93_9BACT</name>
<reference evidence="2 3" key="1">
    <citation type="submission" date="2017-10" db="EMBL/GenBank/DDBJ databases">
        <title>Novel microbial diversity and functional potential in the marine mammal oral microbiome.</title>
        <authorList>
            <person name="Dudek N.K."/>
            <person name="Sun C.L."/>
            <person name="Burstein D."/>
            <person name="Kantor R.S."/>
            <person name="Aliaga Goltsman D.S."/>
            <person name="Bik E.M."/>
            <person name="Thomas B.C."/>
            <person name="Banfield J.F."/>
            <person name="Relman D.A."/>
        </authorList>
    </citation>
    <scope>NUCLEOTIDE SEQUENCE [LARGE SCALE GENOMIC DNA]</scope>
    <source>
        <strain evidence="2">DOLJORAL78_47_16</strain>
    </source>
</reference>
<dbReference type="Gene3D" id="3.60.40.10">
    <property type="entry name" value="PPM-type phosphatase domain"/>
    <property type="match status" value="1"/>
</dbReference>
<organism evidence="2 3">
    <name type="scientific">candidate division KSB3 bacterium</name>
    <dbReference type="NCBI Taxonomy" id="2044937"/>
    <lineage>
        <taxon>Bacteria</taxon>
        <taxon>candidate division KSB3</taxon>
    </lineage>
</organism>
<dbReference type="InterPro" id="IPR001932">
    <property type="entry name" value="PPM-type_phosphatase-like_dom"/>
</dbReference>
<dbReference type="AlphaFoldDB" id="A0A2G6KA93"/>
<dbReference type="InterPro" id="IPR015655">
    <property type="entry name" value="PP2C"/>
</dbReference>
<protein>
    <recommendedName>
        <fullName evidence="1">PPM-type phosphatase domain-containing protein</fullName>
    </recommendedName>
</protein>
<sequence length="257" mass="27864">MEILGVGLTDVGCKRKHNEDAFLCNLSDQLFIVADGMGGRAAGETASKAVTTVFPVMLHKNIQALQEPNPSSIVYTLGKTLNELSQSLYREAQHLPEIKGLGSTAVLLFIRNDMAYIACAGDSRAYLLRNQYLTQITKDQTVAAALVRTGHLSPEKISNHPLSHALEEYIGKEGNLNPGVWCKKLQVGDRWLLCSDGLTKGVTDHELQNSLLRSASPEEICQLLISQAKDSDGSDNITVVVVDVKQDSTTSSGENTP</sequence>
<evidence type="ECO:0000313" key="3">
    <source>
        <dbReference type="Proteomes" id="UP000230821"/>
    </source>
</evidence>
<dbReference type="PANTHER" id="PTHR13832">
    <property type="entry name" value="PROTEIN PHOSPHATASE 2C"/>
    <property type="match status" value="1"/>
</dbReference>
<feature type="domain" description="PPM-type phosphatase" evidence="1">
    <location>
        <begin position="5"/>
        <end position="244"/>
    </location>
</feature>
<dbReference type="PANTHER" id="PTHR13832:SF827">
    <property type="entry name" value="PROTEIN PHOSPHATASE 1L"/>
    <property type="match status" value="1"/>
</dbReference>
<dbReference type="SUPFAM" id="SSF81606">
    <property type="entry name" value="PP2C-like"/>
    <property type="match status" value="1"/>
</dbReference>
<dbReference type="CDD" id="cd00143">
    <property type="entry name" value="PP2Cc"/>
    <property type="match status" value="1"/>
</dbReference>
<dbReference type="GO" id="GO:0004722">
    <property type="term" value="F:protein serine/threonine phosphatase activity"/>
    <property type="evidence" value="ECO:0007669"/>
    <property type="project" value="InterPro"/>
</dbReference>
<dbReference type="Proteomes" id="UP000230821">
    <property type="component" value="Unassembled WGS sequence"/>
</dbReference>
<comment type="caution">
    <text evidence="2">The sequence shown here is derived from an EMBL/GenBank/DDBJ whole genome shotgun (WGS) entry which is preliminary data.</text>
</comment>
<dbReference type="Pfam" id="PF00481">
    <property type="entry name" value="PP2C"/>
    <property type="match status" value="1"/>
</dbReference>
<dbReference type="PROSITE" id="PS51746">
    <property type="entry name" value="PPM_2"/>
    <property type="match status" value="1"/>
</dbReference>
<accession>A0A2G6KA93</accession>
<evidence type="ECO:0000313" key="2">
    <source>
        <dbReference type="EMBL" id="PIE32584.1"/>
    </source>
</evidence>
<dbReference type="SMART" id="SM00332">
    <property type="entry name" value="PP2Cc"/>
    <property type="match status" value="1"/>
</dbReference>
<proteinExistence type="predicted"/>
<dbReference type="SMART" id="SM00331">
    <property type="entry name" value="PP2C_SIG"/>
    <property type="match status" value="1"/>
</dbReference>